<gene>
    <name evidence="2" type="ORF">A5886_002480</name>
</gene>
<comment type="caution">
    <text evidence="2">The sequence shown here is derived from an EMBL/GenBank/DDBJ whole genome shotgun (WGS) entry which is preliminary data.</text>
</comment>
<name>A0A242A916_9ENTE</name>
<accession>A0A242A916</accession>
<dbReference type="EMBL" id="NGKU01000001">
    <property type="protein sequence ID" value="OTN77380.1"/>
    <property type="molecule type" value="Genomic_DNA"/>
</dbReference>
<sequence>MPVNNNNQLDREMRIGRLYSHIDYVVMAVAIIVERYHASPIWPLPMRGAYRGDPTLGGGLVTVSVVVFLSACFKTYGSNQQVLIPEHKKRIAGINSFFQCLAGFFLLLFTSGRLTKVMSRRIPLETVTYHLERLFLLYFFMLIYTLLRCLFAFDYYQAFYYENRKCYMGHIFLGGTGILMIGFTLYTIFSVLISLFS</sequence>
<keyword evidence="1" id="KW-0812">Transmembrane</keyword>
<evidence type="ECO:0000256" key="1">
    <source>
        <dbReference type="SAM" id="Phobius"/>
    </source>
</evidence>
<protein>
    <submittedName>
        <fullName evidence="2">Uncharacterized protein</fullName>
    </submittedName>
</protein>
<evidence type="ECO:0000313" key="2">
    <source>
        <dbReference type="EMBL" id="OTN77380.1"/>
    </source>
</evidence>
<organism evidence="2 3">
    <name type="scientific">Candidatus Enterococcus testudinis</name>
    <dbReference type="NCBI Taxonomy" id="1834191"/>
    <lineage>
        <taxon>Bacteria</taxon>
        <taxon>Bacillati</taxon>
        <taxon>Bacillota</taxon>
        <taxon>Bacilli</taxon>
        <taxon>Lactobacillales</taxon>
        <taxon>Enterococcaceae</taxon>
        <taxon>Enterococcus</taxon>
    </lineage>
</organism>
<feature type="transmembrane region" description="Helical" evidence="1">
    <location>
        <begin position="168"/>
        <end position="196"/>
    </location>
</feature>
<keyword evidence="3" id="KW-1185">Reference proteome</keyword>
<evidence type="ECO:0000313" key="3">
    <source>
        <dbReference type="Proteomes" id="UP000195043"/>
    </source>
</evidence>
<feature type="transmembrane region" description="Helical" evidence="1">
    <location>
        <begin position="58"/>
        <end position="76"/>
    </location>
</feature>
<dbReference type="AlphaFoldDB" id="A0A242A916"/>
<proteinExistence type="predicted"/>
<feature type="transmembrane region" description="Helical" evidence="1">
    <location>
        <begin position="97"/>
        <end position="115"/>
    </location>
</feature>
<feature type="transmembrane region" description="Helical" evidence="1">
    <location>
        <begin position="135"/>
        <end position="156"/>
    </location>
</feature>
<reference evidence="2 3" key="1">
    <citation type="submission" date="2017-05" db="EMBL/GenBank/DDBJ databases">
        <title>The Genome Sequence of Enterococcus sp. 8G7_MSG3316.</title>
        <authorList>
            <consortium name="The Broad Institute Genomics Platform"/>
            <consortium name="The Broad Institute Genomic Center for Infectious Diseases"/>
            <person name="Earl A."/>
            <person name="Manson A."/>
            <person name="Schwartman J."/>
            <person name="Gilmore M."/>
            <person name="Abouelleil A."/>
            <person name="Cao P."/>
            <person name="Chapman S."/>
            <person name="Cusick C."/>
            <person name="Shea T."/>
            <person name="Young S."/>
            <person name="Neafsey D."/>
            <person name="Nusbaum C."/>
            <person name="Birren B."/>
        </authorList>
    </citation>
    <scope>NUCLEOTIDE SEQUENCE [LARGE SCALE GENOMIC DNA]</scope>
    <source>
        <strain evidence="2 3">8G7_MSG3316</strain>
    </source>
</reference>
<keyword evidence="1" id="KW-0472">Membrane</keyword>
<keyword evidence="1" id="KW-1133">Transmembrane helix</keyword>
<dbReference type="RefSeq" id="WP_086275412.1">
    <property type="nucleotide sequence ID" value="NZ_NGKU01000001.1"/>
</dbReference>
<dbReference type="Proteomes" id="UP000195043">
    <property type="component" value="Unassembled WGS sequence"/>
</dbReference>